<name>A0A8D8Y6S1_9HEMI</name>
<reference evidence="1" key="1">
    <citation type="submission" date="2021-05" db="EMBL/GenBank/DDBJ databases">
        <authorList>
            <person name="Alioto T."/>
            <person name="Alioto T."/>
            <person name="Gomez Garrido J."/>
        </authorList>
    </citation>
    <scope>NUCLEOTIDE SEQUENCE</scope>
</reference>
<dbReference type="AlphaFoldDB" id="A0A8D8Y6S1"/>
<evidence type="ECO:0000313" key="1">
    <source>
        <dbReference type="EMBL" id="CAG6720245.1"/>
    </source>
</evidence>
<organism evidence="1">
    <name type="scientific">Cacopsylla melanoneura</name>
    <dbReference type="NCBI Taxonomy" id="428564"/>
    <lineage>
        <taxon>Eukaryota</taxon>
        <taxon>Metazoa</taxon>
        <taxon>Ecdysozoa</taxon>
        <taxon>Arthropoda</taxon>
        <taxon>Hexapoda</taxon>
        <taxon>Insecta</taxon>
        <taxon>Pterygota</taxon>
        <taxon>Neoptera</taxon>
        <taxon>Paraneoptera</taxon>
        <taxon>Hemiptera</taxon>
        <taxon>Sternorrhyncha</taxon>
        <taxon>Psylloidea</taxon>
        <taxon>Psyllidae</taxon>
        <taxon>Psyllinae</taxon>
        <taxon>Cacopsylla</taxon>
    </lineage>
</organism>
<proteinExistence type="predicted"/>
<dbReference type="EMBL" id="HBUF01360182">
    <property type="protein sequence ID" value="CAG6720245.1"/>
    <property type="molecule type" value="Transcribed_RNA"/>
</dbReference>
<accession>A0A8D8Y6S1</accession>
<sequence length="104" mass="12081">MNLYTIKLFSLREQQLRKQQVRRPQNIRTSSTKATFSNHWPLKLLVPGVQEPNSLLKLWTKNVQHCPEKEIFELPSTKALNCHSTRQCCLCQRHIAPSICPGRS</sequence>
<protein>
    <submittedName>
        <fullName evidence="1">Uncharacterized protein</fullName>
    </submittedName>
</protein>